<evidence type="ECO:0000256" key="2">
    <source>
        <dbReference type="ARBA" id="ARBA00022771"/>
    </source>
</evidence>
<feature type="compositionally biased region" description="Basic and acidic residues" evidence="5">
    <location>
        <begin position="15"/>
        <end position="44"/>
    </location>
</feature>
<dbReference type="EMBL" id="ML996113">
    <property type="protein sequence ID" value="KAF2737768.1"/>
    <property type="molecule type" value="Genomic_DNA"/>
</dbReference>
<evidence type="ECO:0000256" key="1">
    <source>
        <dbReference type="ARBA" id="ARBA00022723"/>
    </source>
</evidence>
<keyword evidence="1" id="KW-0479">Metal-binding</keyword>
<evidence type="ECO:0000256" key="5">
    <source>
        <dbReference type="SAM" id="MobiDB-lite"/>
    </source>
</evidence>
<dbReference type="OrthoDB" id="8062037at2759"/>
<feature type="compositionally biased region" description="Polar residues" evidence="5">
    <location>
        <begin position="1"/>
        <end position="14"/>
    </location>
</feature>
<dbReference type="InterPro" id="IPR013083">
    <property type="entry name" value="Znf_RING/FYVE/PHD"/>
</dbReference>
<sequence>MATGYSEASRTSQAGDDRHSSTSDDGRELRREHRGSDERGRLVLEEMDSVIPAALSTNDTRQAADAGEGYSGHDGAAGDAFSEGESLRIHRPQPSLITRMPATRMRATRSRANAISFNDNGGGGDNDARDMGSISPREEDFYPMPELFFWSLMNISVEGDVEDYLTVVCDSPHGLECPICTEKDLMPYTPFIRIEACDHIFHETCLRKWVNESAGSMSTCPYCRAHIFKPGHA</sequence>
<dbReference type="SUPFAM" id="SSF57850">
    <property type="entry name" value="RING/U-box"/>
    <property type="match status" value="1"/>
</dbReference>
<gene>
    <name evidence="7" type="ORF">EJ04DRAFT_520823</name>
</gene>
<dbReference type="Pfam" id="PF13639">
    <property type="entry name" value="zf-RING_2"/>
    <property type="match status" value="1"/>
</dbReference>
<dbReference type="Gene3D" id="3.30.40.10">
    <property type="entry name" value="Zinc/RING finger domain, C3HC4 (zinc finger)"/>
    <property type="match status" value="1"/>
</dbReference>
<evidence type="ECO:0000313" key="8">
    <source>
        <dbReference type="Proteomes" id="UP000799444"/>
    </source>
</evidence>
<name>A0A9P4R6K9_9PLEO</name>
<proteinExistence type="predicted"/>
<feature type="region of interest" description="Disordered" evidence="5">
    <location>
        <begin position="1"/>
        <end position="80"/>
    </location>
</feature>
<dbReference type="GO" id="GO:0016567">
    <property type="term" value="P:protein ubiquitination"/>
    <property type="evidence" value="ECO:0007669"/>
    <property type="project" value="TreeGrafter"/>
</dbReference>
<accession>A0A9P4R6K9</accession>
<dbReference type="PROSITE" id="PS50089">
    <property type="entry name" value="ZF_RING_2"/>
    <property type="match status" value="1"/>
</dbReference>
<evidence type="ECO:0000256" key="4">
    <source>
        <dbReference type="PROSITE-ProRule" id="PRU00175"/>
    </source>
</evidence>
<dbReference type="PANTHER" id="PTHR45969:SF69">
    <property type="entry name" value="FINGER DOMAIN PROTEIN, PUTATIVE (AFU_ORTHOLOGUE AFUA_3G12190)-RELATED"/>
    <property type="match status" value="1"/>
</dbReference>
<evidence type="ECO:0000313" key="7">
    <source>
        <dbReference type="EMBL" id="KAF2737768.1"/>
    </source>
</evidence>
<evidence type="ECO:0000259" key="6">
    <source>
        <dbReference type="PROSITE" id="PS50089"/>
    </source>
</evidence>
<evidence type="ECO:0000256" key="3">
    <source>
        <dbReference type="ARBA" id="ARBA00022833"/>
    </source>
</evidence>
<dbReference type="AlphaFoldDB" id="A0A9P4R6K9"/>
<reference evidence="7" key="1">
    <citation type="journal article" date="2020" name="Stud. Mycol.">
        <title>101 Dothideomycetes genomes: a test case for predicting lifestyles and emergence of pathogens.</title>
        <authorList>
            <person name="Haridas S."/>
            <person name="Albert R."/>
            <person name="Binder M."/>
            <person name="Bloem J."/>
            <person name="Labutti K."/>
            <person name="Salamov A."/>
            <person name="Andreopoulos B."/>
            <person name="Baker S."/>
            <person name="Barry K."/>
            <person name="Bills G."/>
            <person name="Bluhm B."/>
            <person name="Cannon C."/>
            <person name="Castanera R."/>
            <person name="Culley D."/>
            <person name="Daum C."/>
            <person name="Ezra D."/>
            <person name="Gonzalez J."/>
            <person name="Henrissat B."/>
            <person name="Kuo A."/>
            <person name="Liang C."/>
            <person name="Lipzen A."/>
            <person name="Lutzoni F."/>
            <person name="Magnuson J."/>
            <person name="Mondo S."/>
            <person name="Nolan M."/>
            <person name="Ohm R."/>
            <person name="Pangilinan J."/>
            <person name="Park H.-J."/>
            <person name="Ramirez L."/>
            <person name="Alfaro M."/>
            <person name="Sun H."/>
            <person name="Tritt A."/>
            <person name="Yoshinaga Y."/>
            <person name="Zwiers L.-H."/>
            <person name="Turgeon B."/>
            <person name="Goodwin S."/>
            <person name="Spatafora J."/>
            <person name="Crous P."/>
            <person name="Grigoriev I."/>
        </authorList>
    </citation>
    <scope>NUCLEOTIDE SEQUENCE</scope>
    <source>
        <strain evidence="7">CBS 125425</strain>
    </source>
</reference>
<keyword evidence="8" id="KW-1185">Reference proteome</keyword>
<dbReference type="PANTHER" id="PTHR45969">
    <property type="entry name" value="RING ZINC FINGER PROTEIN-RELATED"/>
    <property type="match status" value="1"/>
</dbReference>
<dbReference type="Proteomes" id="UP000799444">
    <property type="component" value="Unassembled WGS sequence"/>
</dbReference>
<dbReference type="SMART" id="SM00184">
    <property type="entry name" value="RING"/>
    <property type="match status" value="1"/>
</dbReference>
<keyword evidence="2 4" id="KW-0863">Zinc-finger</keyword>
<feature type="domain" description="RING-type" evidence="6">
    <location>
        <begin position="177"/>
        <end position="224"/>
    </location>
</feature>
<dbReference type="GO" id="GO:0061630">
    <property type="term" value="F:ubiquitin protein ligase activity"/>
    <property type="evidence" value="ECO:0007669"/>
    <property type="project" value="TreeGrafter"/>
</dbReference>
<protein>
    <recommendedName>
        <fullName evidence="6">RING-type domain-containing protein</fullName>
    </recommendedName>
</protein>
<dbReference type="GO" id="GO:0008270">
    <property type="term" value="F:zinc ion binding"/>
    <property type="evidence" value="ECO:0007669"/>
    <property type="project" value="UniProtKB-KW"/>
</dbReference>
<dbReference type="InterPro" id="IPR001841">
    <property type="entry name" value="Znf_RING"/>
</dbReference>
<keyword evidence="3" id="KW-0862">Zinc</keyword>
<comment type="caution">
    <text evidence="7">The sequence shown here is derived from an EMBL/GenBank/DDBJ whole genome shotgun (WGS) entry which is preliminary data.</text>
</comment>
<organism evidence="7 8">
    <name type="scientific">Polyplosphaeria fusca</name>
    <dbReference type="NCBI Taxonomy" id="682080"/>
    <lineage>
        <taxon>Eukaryota</taxon>
        <taxon>Fungi</taxon>
        <taxon>Dikarya</taxon>
        <taxon>Ascomycota</taxon>
        <taxon>Pezizomycotina</taxon>
        <taxon>Dothideomycetes</taxon>
        <taxon>Pleosporomycetidae</taxon>
        <taxon>Pleosporales</taxon>
        <taxon>Tetraplosphaeriaceae</taxon>
        <taxon>Polyplosphaeria</taxon>
    </lineage>
</organism>